<dbReference type="InterPro" id="IPR036291">
    <property type="entry name" value="NAD(P)-bd_dom_sf"/>
</dbReference>
<dbReference type="AlphaFoldDB" id="A0A1B3ZEP6"/>
<dbReference type="PRINTS" id="PR00080">
    <property type="entry name" value="SDRFAMILY"/>
</dbReference>
<sequence>MINPMSLEGKAVIVTGAAQGIGRAIANGVLELGGRVVAIDRNAEALDQFAVEVGGDRLIVAAGDVTDGDFIMRTVDTAAEWAGHIDGLVNNAGISRAAMIHKMDMDTWASVIDVNLTAPFRLLQAVGRKMLAQAAAGATAPGAIVNVSSDAGRRGTVGQINYGASKSGMNGLTMSAAREWAAKGIRVNAVAFGVVETPMTETVRGEKFRETYLAQIPLGRWGTPEEVAQPVCFLLSEAASYITGQIISVNGGYHISS</sequence>
<dbReference type="RefSeq" id="WP_069206414.1">
    <property type="nucleotide sequence ID" value="NZ_CP014168.1"/>
</dbReference>
<dbReference type="OrthoDB" id="286404at2"/>
<dbReference type="PANTHER" id="PTHR42760:SF133">
    <property type="entry name" value="3-OXOACYL-[ACYL-CARRIER-PROTEIN] REDUCTASE"/>
    <property type="match status" value="1"/>
</dbReference>
<dbReference type="InterPro" id="IPR057326">
    <property type="entry name" value="KR_dom"/>
</dbReference>
<dbReference type="PRINTS" id="PR00081">
    <property type="entry name" value="GDHRDH"/>
</dbReference>
<dbReference type="PANTHER" id="PTHR42760">
    <property type="entry name" value="SHORT-CHAIN DEHYDROGENASES/REDUCTASES FAMILY MEMBER"/>
    <property type="match status" value="1"/>
</dbReference>
<dbReference type="EMBL" id="CP014168">
    <property type="protein sequence ID" value="AOH85887.1"/>
    <property type="molecule type" value="Genomic_DNA"/>
</dbReference>
<keyword evidence="5" id="KW-1185">Reference proteome</keyword>
<dbReference type="PROSITE" id="PS00061">
    <property type="entry name" value="ADH_SHORT"/>
    <property type="match status" value="1"/>
</dbReference>
<proteinExistence type="inferred from homology"/>
<accession>A0A1B3ZEP6</accession>
<dbReference type="Proteomes" id="UP000094256">
    <property type="component" value="Chromosome"/>
</dbReference>
<organism evidence="4 5">
    <name type="scientific">Sphingomonas panacis</name>
    <dbReference type="NCBI Taxonomy" id="1560345"/>
    <lineage>
        <taxon>Bacteria</taxon>
        <taxon>Pseudomonadati</taxon>
        <taxon>Pseudomonadota</taxon>
        <taxon>Alphaproteobacteria</taxon>
        <taxon>Sphingomonadales</taxon>
        <taxon>Sphingomonadaceae</taxon>
        <taxon>Sphingomonas</taxon>
    </lineage>
</organism>
<keyword evidence="2" id="KW-0560">Oxidoreductase</keyword>
<feature type="domain" description="Ketoreductase" evidence="3">
    <location>
        <begin position="10"/>
        <end position="192"/>
    </location>
</feature>
<evidence type="ECO:0000256" key="1">
    <source>
        <dbReference type="ARBA" id="ARBA00006484"/>
    </source>
</evidence>
<dbReference type="KEGG" id="span:AWL63_19930"/>
<dbReference type="SMART" id="SM00822">
    <property type="entry name" value="PKS_KR"/>
    <property type="match status" value="1"/>
</dbReference>
<name>A0A1B3ZEP6_9SPHN</name>
<evidence type="ECO:0000256" key="2">
    <source>
        <dbReference type="ARBA" id="ARBA00023002"/>
    </source>
</evidence>
<evidence type="ECO:0000313" key="4">
    <source>
        <dbReference type="EMBL" id="AOH85887.1"/>
    </source>
</evidence>
<comment type="similarity">
    <text evidence="1">Belongs to the short-chain dehydrogenases/reductases (SDR) family.</text>
</comment>
<dbReference type="FunFam" id="3.40.50.720:FF:000173">
    <property type="entry name" value="3-oxoacyl-[acyl-carrier protein] reductase"/>
    <property type="match status" value="1"/>
</dbReference>
<dbReference type="InterPro" id="IPR002347">
    <property type="entry name" value="SDR_fam"/>
</dbReference>
<evidence type="ECO:0000259" key="3">
    <source>
        <dbReference type="SMART" id="SM00822"/>
    </source>
</evidence>
<reference evidence="4 5" key="1">
    <citation type="submission" date="2016-01" db="EMBL/GenBank/DDBJ databases">
        <title>Complete genome and mega plasmid sequence of Sphingomonas panacis DCY99 elicits systemic resistance in rice to Xanthomonas oryzae.</title>
        <authorList>
            <person name="Kim Y.J."/>
            <person name="Yang D.C."/>
            <person name="Sing P."/>
        </authorList>
    </citation>
    <scope>NUCLEOTIDE SEQUENCE [LARGE SCALE GENOMIC DNA]</scope>
    <source>
        <strain evidence="4 5">DCY99</strain>
    </source>
</reference>
<dbReference type="GO" id="GO:0016616">
    <property type="term" value="F:oxidoreductase activity, acting on the CH-OH group of donors, NAD or NADP as acceptor"/>
    <property type="evidence" value="ECO:0007669"/>
    <property type="project" value="TreeGrafter"/>
</dbReference>
<dbReference type="SUPFAM" id="SSF51735">
    <property type="entry name" value="NAD(P)-binding Rossmann-fold domains"/>
    <property type="match status" value="1"/>
</dbReference>
<dbReference type="STRING" id="1560345.AWL63_19930"/>
<dbReference type="InterPro" id="IPR020904">
    <property type="entry name" value="Sc_DH/Rdtase_CS"/>
</dbReference>
<evidence type="ECO:0000313" key="5">
    <source>
        <dbReference type="Proteomes" id="UP000094256"/>
    </source>
</evidence>
<protein>
    <submittedName>
        <fullName evidence="4">3-oxoacyl-ACP reductase</fullName>
    </submittedName>
</protein>
<dbReference type="Gene3D" id="3.40.50.720">
    <property type="entry name" value="NAD(P)-binding Rossmann-like Domain"/>
    <property type="match status" value="1"/>
</dbReference>
<dbReference type="Pfam" id="PF13561">
    <property type="entry name" value="adh_short_C2"/>
    <property type="match status" value="1"/>
</dbReference>
<gene>
    <name evidence="4" type="ORF">AWL63_19930</name>
</gene>